<protein>
    <recommendedName>
        <fullName evidence="2">DUF4780 domain-containing protein</fullName>
    </recommendedName>
</protein>
<comment type="caution">
    <text evidence="3">The sequence shown here is derived from an EMBL/GenBank/DDBJ whole genome shotgun (WGS) entry which is preliminary data.</text>
</comment>
<name>A0A232EKN5_9HYME</name>
<evidence type="ECO:0000256" key="1">
    <source>
        <dbReference type="SAM" id="MobiDB-lite"/>
    </source>
</evidence>
<sequence>MVATDQYSRIWAASCIPKLDIWEGASIKVGGVELLQKVVRTVVWVPGKPEEAVAILARLQRYNSTLKTGAWRILNAEKKSRRLGGINQAFGRGANSHSTNTRTLVLHPNLVWGNTNTNDWGTTLLEYLTTTNLEIINRGNEPTFMNAASKIYQGLESVGRILTLRPCTNFFYDYRGIATTGNMDQKPQANELSGIQKRPRGETQNRVPKGDTHDRGAKHCGRIVAEGKYEVPWGNNRLEKLKKATKALLKKAVKSNDNQKWIAWRSKQKEYRHAVRKAQTESWREYCSSVEAGKEPARLNMILARNPEA</sequence>
<evidence type="ECO:0000313" key="3">
    <source>
        <dbReference type="EMBL" id="OXU18878.1"/>
    </source>
</evidence>
<evidence type="ECO:0000259" key="2">
    <source>
        <dbReference type="Pfam" id="PF16012"/>
    </source>
</evidence>
<dbReference type="Proteomes" id="UP000215335">
    <property type="component" value="Unassembled WGS sequence"/>
</dbReference>
<reference evidence="3 4" key="1">
    <citation type="journal article" date="2017" name="Curr. Biol.">
        <title>The Evolution of Venom by Co-option of Single-Copy Genes.</title>
        <authorList>
            <person name="Martinson E.O."/>
            <person name="Mrinalini"/>
            <person name="Kelkar Y.D."/>
            <person name="Chang C.H."/>
            <person name="Werren J.H."/>
        </authorList>
    </citation>
    <scope>NUCLEOTIDE SEQUENCE [LARGE SCALE GENOMIC DNA]</scope>
    <source>
        <strain evidence="3 4">Alberta</strain>
        <tissue evidence="3">Whole body</tissue>
    </source>
</reference>
<dbReference type="EMBL" id="NNAY01003779">
    <property type="protein sequence ID" value="OXU18878.1"/>
    <property type="molecule type" value="Genomic_DNA"/>
</dbReference>
<organism evidence="3 4">
    <name type="scientific">Trichomalopsis sarcophagae</name>
    <dbReference type="NCBI Taxonomy" id="543379"/>
    <lineage>
        <taxon>Eukaryota</taxon>
        <taxon>Metazoa</taxon>
        <taxon>Ecdysozoa</taxon>
        <taxon>Arthropoda</taxon>
        <taxon>Hexapoda</taxon>
        <taxon>Insecta</taxon>
        <taxon>Pterygota</taxon>
        <taxon>Neoptera</taxon>
        <taxon>Endopterygota</taxon>
        <taxon>Hymenoptera</taxon>
        <taxon>Apocrita</taxon>
        <taxon>Proctotrupomorpha</taxon>
        <taxon>Chalcidoidea</taxon>
        <taxon>Pteromalidae</taxon>
        <taxon>Pteromalinae</taxon>
        <taxon>Trichomalopsis</taxon>
    </lineage>
</organism>
<feature type="region of interest" description="Disordered" evidence="1">
    <location>
        <begin position="198"/>
        <end position="217"/>
    </location>
</feature>
<feature type="domain" description="DUF4780" evidence="2">
    <location>
        <begin position="2"/>
        <end position="79"/>
    </location>
</feature>
<dbReference type="OrthoDB" id="7695642at2759"/>
<accession>A0A232EKN5</accession>
<evidence type="ECO:0000313" key="4">
    <source>
        <dbReference type="Proteomes" id="UP000215335"/>
    </source>
</evidence>
<feature type="compositionally biased region" description="Basic and acidic residues" evidence="1">
    <location>
        <begin position="199"/>
        <end position="217"/>
    </location>
</feature>
<dbReference type="STRING" id="543379.A0A232EKN5"/>
<gene>
    <name evidence="3" type="ORF">TSAR_006303</name>
</gene>
<proteinExistence type="predicted"/>
<dbReference type="Pfam" id="PF16012">
    <property type="entry name" value="DUF4780"/>
    <property type="match status" value="1"/>
</dbReference>
<keyword evidence="4" id="KW-1185">Reference proteome</keyword>
<dbReference type="AlphaFoldDB" id="A0A232EKN5"/>
<dbReference type="InterPro" id="IPR031961">
    <property type="entry name" value="DUF4780"/>
</dbReference>